<dbReference type="Pfam" id="PF01576">
    <property type="entry name" value="Myosin_tail_1"/>
    <property type="match status" value="1"/>
</dbReference>
<keyword evidence="8" id="KW-0514">Muscle protein</keyword>
<evidence type="ECO:0000256" key="2">
    <source>
        <dbReference type="ARBA" id="ARBA00008447"/>
    </source>
</evidence>
<evidence type="ECO:0000256" key="9">
    <source>
        <dbReference type="SAM" id="Coils"/>
    </source>
</evidence>
<feature type="domain" description="Myosin tail" evidence="10">
    <location>
        <begin position="2"/>
        <end position="130"/>
    </location>
</feature>
<dbReference type="SMR" id="B4IMM8"/>
<keyword evidence="5 9" id="KW-0175">Coiled coil</keyword>
<dbReference type="GO" id="GO:0007455">
    <property type="term" value="P:eye-antennal disc morphogenesis"/>
    <property type="evidence" value="ECO:0007669"/>
    <property type="project" value="EnsemblMetazoa"/>
</dbReference>
<dbReference type="GO" id="GO:0030018">
    <property type="term" value="C:Z disc"/>
    <property type="evidence" value="ECO:0007669"/>
    <property type="project" value="EnsemblMetazoa"/>
</dbReference>
<keyword evidence="3" id="KW-0787">Thick filament</keyword>
<dbReference type="GO" id="GO:0032154">
    <property type="term" value="C:cleavage furrow"/>
    <property type="evidence" value="ECO:0007669"/>
    <property type="project" value="EnsemblMetazoa"/>
</dbReference>
<dbReference type="GO" id="GO:0008258">
    <property type="term" value="P:head involution"/>
    <property type="evidence" value="ECO:0007669"/>
    <property type="project" value="EnsemblMetazoa"/>
</dbReference>
<dbReference type="GO" id="GO:0005923">
    <property type="term" value="C:bicellular tight junction"/>
    <property type="evidence" value="ECO:0007669"/>
    <property type="project" value="TreeGrafter"/>
</dbReference>
<keyword evidence="12" id="KW-1185">Reference proteome</keyword>
<dbReference type="GO" id="GO:0007435">
    <property type="term" value="P:salivary gland morphogenesis"/>
    <property type="evidence" value="ECO:0007669"/>
    <property type="project" value="EnsemblMetazoa"/>
</dbReference>
<dbReference type="GO" id="GO:0007496">
    <property type="term" value="P:anterior midgut development"/>
    <property type="evidence" value="ECO:0007669"/>
    <property type="project" value="EnsemblMetazoa"/>
</dbReference>
<dbReference type="GO" id="GO:1901739">
    <property type="term" value="P:regulation of myoblast fusion"/>
    <property type="evidence" value="ECO:0007669"/>
    <property type="project" value="EnsemblMetazoa"/>
</dbReference>
<dbReference type="EMBL" id="CH481089">
    <property type="protein sequence ID" value="EDW49752.1"/>
    <property type="molecule type" value="Genomic_DNA"/>
</dbReference>
<dbReference type="PANTHER" id="PTHR46349:SF7">
    <property type="entry name" value="MYOSIN TAIL DOMAIN-CONTAINING PROTEIN"/>
    <property type="match status" value="1"/>
</dbReference>
<dbReference type="GO" id="GO:0042802">
    <property type="term" value="F:identical protein binding"/>
    <property type="evidence" value="ECO:0007669"/>
    <property type="project" value="EnsemblMetazoa"/>
</dbReference>
<dbReference type="GO" id="GO:0032982">
    <property type="term" value="C:myosin filament"/>
    <property type="evidence" value="ECO:0007669"/>
    <property type="project" value="UniProtKB-KW"/>
</dbReference>
<dbReference type="GO" id="GO:0035159">
    <property type="term" value="P:regulation of tube length, open tracheal system"/>
    <property type="evidence" value="ECO:0007669"/>
    <property type="project" value="EnsemblMetazoa"/>
</dbReference>
<dbReference type="GO" id="GO:0007395">
    <property type="term" value="P:dorsal closure, spreading of leading edge cells"/>
    <property type="evidence" value="ECO:0007669"/>
    <property type="project" value="EnsemblMetazoa"/>
</dbReference>
<dbReference type="GO" id="GO:0032027">
    <property type="term" value="F:myosin light chain binding"/>
    <property type="evidence" value="ECO:0007669"/>
    <property type="project" value="EnsemblMetazoa"/>
</dbReference>
<dbReference type="GO" id="GO:0106037">
    <property type="term" value="C:apicomedial cortex"/>
    <property type="evidence" value="ECO:0007669"/>
    <property type="project" value="EnsemblMetazoa"/>
</dbReference>
<dbReference type="GO" id="GO:0007298">
    <property type="term" value="P:border follicle cell migration"/>
    <property type="evidence" value="ECO:0007669"/>
    <property type="project" value="EnsemblMetazoa"/>
</dbReference>
<dbReference type="GO" id="GO:0071260">
    <property type="term" value="P:cellular response to mechanical stimulus"/>
    <property type="evidence" value="ECO:0007669"/>
    <property type="project" value="EnsemblMetazoa"/>
</dbReference>
<evidence type="ECO:0000256" key="7">
    <source>
        <dbReference type="ARBA" id="ARBA00023175"/>
    </source>
</evidence>
<dbReference type="PANTHER" id="PTHR46349">
    <property type="entry name" value="CINGULIN-LIKE PROTEIN 1-RELATED"/>
    <property type="match status" value="1"/>
</dbReference>
<dbReference type="GO" id="GO:0000281">
    <property type="term" value="P:mitotic cytokinesis"/>
    <property type="evidence" value="ECO:0007669"/>
    <property type="project" value="EnsemblMetazoa"/>
</dbReference>
<accession>B4IMM8</accession>
<evidence type="ECO:0000256" key="3">
    <source>
        <dbReference type="ARBA" id="ARBA00022433"/>
    </source>
</evidence>
<dbReference type="GO" id="GO:0090175">
    <property type="term" value="P:regulation of establishment of planar polarity"/>
    <property type="evidence" value="ECO:0007669"/>
    <property type="project" value="EnsemblMetazoa"/>
</dbReference>
<comment type="similarity">
    <text evidence="2">Belongs to the paramyosin family.</text>
</comment>
<evidence type="ECO:0000259" key="10">
    <source>
        <dbReference type="Pfam" id="PF01576"/>
    </source>
</evidence>
<dbReference type="GO" id="GO:0005826">
    <property type="term" value="C:actomyosin contractile ring"/>
    <property type="evidence" value="ECO:0007669"/>
    <property type="project" value="EnsemblMetazoa"/>
</dbReference>
<evidence type="ECO:0000256" key="4">
    <source>
        <dbReference type="ARBA" id="ARBA00022490"/>
    </source>
</evidence>
<comment type="subcellular location">
    <subcellularLocation>
        <location evidence="1">Cytoplasm</location>
        <location evidence="1">Myofibril</location>
    </subcellularLocation>
</comment>
<dbReference type="GO" id="GO:0031036">
    <property type="term" value="P:myosin II filament assembly"/>
    <property type="evidence" value="ECO:0007669"/>
    <property type="project" value="EnsemblMetazoa"/>
</dbReference>
<reference evidence="11 12" key="1">
    <citation type="journal article" date="2007" name="Nature">
        <title>Evolution of genes and genomes on the Drosophila phylogeny.</title>
        <authorList>
            <consortium name="Drosophila 12 Genomes Consortium"/>
            <person name="Clark A.G."/>
            <person name="Eisen M.B."/>
            <person name="Smith D.R."/>
            <person name="Bergman C.M."/>
            <person name="Oliver B."/>
            <person name="Markow T.A."/>
            <person name="Kaufman T.C."/>
            <person name="Kellis M."/>
            <person name="Gelbart W."/>
            <person name="Iyer V.N."/>
            <person name="Pollard D.A."/>
            <person name="Sackton T.B."/>
            <person name="Larracuente A.M."/>
            <person name="Singh N.D."/>
            <person name="Abad J.P."/>
            <person name="Abt D.N."/>
            <person name="Adryan B."/>
            <person name="Aguade M."/>
            <person name="Akashi H."/>
            <person name="Anderson W.W."/>
            <person name="Aquadro C.F."/>
            <person name="Ardell D.H."/>
            <person name="Arguello R."/>
            <person name="Artieri C.G."/>
            <person name="Barbash D.A."/>
            <person name="Barker D."/>
            <person name="Barsanti P."/>
            <person name="Batterham P."/>
            <person name="Batzoglou S."/>
            <person name="Begun D."/>
            <person name="Bhutkar A."/>
            <person name="Blanco E."/>
            <person name="Bosak S.A."/>
            <person name="Bradley R.K."/>
            <person name="Brand A.D."/>
            <person name="Brent M.R."/>
            <person name="Brooks A.N."/>
            <person name="Brown R.H."/>
            <person name="Butlin R.K."/>
            <person name="Caggese C."/>
            <person name="Calvi B.R."/>
            <person name="Bernardo de Carvalho A."/>
            <person name="Caspi A."/>
            <person name="Castrezana S."/>
            <person name="Celniker S.E."/>
            <person name="Chang J.L."/>
            <person name="Chapple C."/>
            <person name="Chatterji S."/>
            <person name="Chinwalla A."/>
            <person name="Civetta A."/>
            <person name="Clifton S.W."/>
            <person name="Comeron J.M."/>
            <person name="Costello J.C."/>
            <person name="Coyne J.A."/>
            <person name="Daub J."/>
            <person name="David R.G."/>
            <person name="Delcher A.L."/>
            <person name="Delehaunty K."/>
            <person name="Do C.B."/>
            <person name="Ebling H."/>
            <person name="Edwards K."/>
            <person name="Eickbush T."/>
            <person name="Evans J.D."/>
            <person name="Filipski A."/>
            <person name="Findeiss S."/>
            <person name="Freyhult E."/>
            <person name="Fulton L."/>
            <person name="Fulton R."/>
            <person name="Garcia A.C."/>
            <person name="Gardiner A."/>
            <person name="Garfield D.A."/>
            <person name="Garvin B.E."/>
            <person name="Gibson G."/>
            <person name="Gilbert D."/>
            <person name="Gnerre S."/>
            <person name="Godfrey J."/>
            <person name="Good R."/>
            <person name="Gotea V."/>
            <person name="Gravely B."/>
            <person name="Greenberg A.J."/>
            <person name="Griffiths-Jones S."/>
            <person name="Gross S."/>
            <person name="Guigo R."/>
            <person name="Gustafson E.A."/>
            <person name="Haerty W."/>
            <person name="Hahn M.W."/>
            <person name="Halligan D.L."/>
            <person name="Halpern A.L."/>
            <person name="Halter G.M."/>
            <person name="Han M.V."/>
            <person name="Heger A."/>
            <person name="Hillier L."/>
            <person name="Hinrichs A.S."/>
            <person name="Holmes I."/>
            <person name="Hoskins R.A."/>
            <person name="Hubisz M.J."/>
            <person name="Hultmark D."/>
            <person name="Huntley M.A."/>
            <person name="Jaffe D.B."/>
            <person name="Jagadeeshan S."/>
            <person name="Jeck W.R."/>
            <person name="Johnson J."/>
            <person name="Jones C.D."/>
            <person name="Jordan W.C."/>
            <person name="Karpen G.H."/>
            <person name="Kataoka E."/>
            <person name="Keightley P.D."/>
            <person name="Kheradpour P."/>
            <person name="Kirkness E.F."/>
            <person name="Koerich L.B."/>
            <person name="Kristiansen K."/>
            <person name="Kudrna D."/>
            <person name="Kulathinal R.J."/>
            <person name="Kumar S."/>
            <person name="Kwok R."/>
            <person name="Lander E."/>
            <person name="Langley C.H."/>
            <person name="Lapoint R."/>
            <person name="Lazzaro B.P."/>
            <person name="Lee S.J."/>
            <person name="Levesque L."/>
            <person name="Li R."/>
            <person name="Lin C.F."/>
            <person name="Lin M.F."/>
            <person name="Lindblad-Toh K."/>
            <person name="Llopart A."/>
            <person name="Long M."/>
            <person name="Low L."/>
            <person name="Lozovsky E."/>
            <person name="Lu J."/>
            <person name="Luo M."/>
            <person name="Machado C.A."/>
            <person name="Makalowski W."/>
            <person name="Marzo M."/>
            <person name="Matsuda M."/>
            <person name="Matzkin L."/>
            <person name="McAllister B."/>
            <person name="McBride C.S."/>
            <person name="McKernan B."/>
            <person name="McKernan K."/>
            <person name="Mendez-Lago M."/>
            <person name="Minx P."/>
            <person name="Mollenhauer M.U."/>
            <person name="Montooth K."/>
            <person name="Mount S.M."/>
            <person name="Mu X."/>
            <person name="Myers E."/>
            <person name="Negre B."/>
            <person name="Newfeld S."/>
            <person name="Nielsen R."/>
            <person name="Noor M.A."/>
            <person name="O'Grady P."/>
            <person name="Pachter L."/>
            <person name="Papaceit M."/>
            <person name="Parisi M.J."/>
            <person name="Parisi M."/>
            <person name="Parts L."/>
            <person name="Pedersen J.S."/>
            <person name="Pesole G."/>
            <person name="Phillippy A.M."/>
            <person name="Ponting C.P."/>
            <person name="Pop M."/>
            <person name="Porcelli D."/>
            <person name="Powell J.R."/>
            <person name="Prohaska S."/>
            <person name="Pruitt K."/>
            <person name="Puig M."/>
            <person name="Quesneville H."/>
            <person name="Ram K.R."/>
            <person name="Rand D."/>
            <person name="Rasmussen M.D."/>
            <person name="Reed L.K."/>
            <person name="Reenan R."/>
            <person name="Reily A."/>
            <person name="Remington K.A."/>
            <person name="Rieger T.T."/>
            <person name="Ritchie M.G."/>
            <person name="Robin C."/>
            <person name="Rogers Y.H."/>
            <person name="Rohde C."/>
            <person name="Rozas J."/>
            <person name="Rubenfield M.J."/>
            <person name="Ruiz A."/>
            <person name="Russo S."/>
            <person name="Salzberg S.L."/>
            <person name="Sanchez-Gracia A."/>
            <person name="Saranga D.J."/>
            <person name="Sato H."/>
            <person name="Schaeffer S.W."/>
            <person name="Schatz M.C."/>
            <person name="Schlenke T."/>
            <person name="Schwartz R."/>
            <person name="Segarra C."/>
            <person name="Singh R.S."/>
            <person name="Sirot L."/>
            <person name="Sirota M."/>
            <person name="Sisneros N.B."/>
            <person name="Smith C.D."/>
            <person name="Smith T.F."/>
            <person name="Spieth J."/>
            <person name="Stage D.E."/>
            <person name="Stark A."/>
            <person name="Stephan W."/>
            <person name="Strausberg R.L."/>
            <person name="Strempel S."/>
            <person name="Sturgill D."/>
            <person name="Sutton G."/>
            <person name="Sutton G.G."/>
            <person name="Tao W."/>
            <person name="Teichmann S."/>
            <person name="Tobari Y.N."/>
            <person name="Tomimura Y."/>
            <person name="Tsolas J.M."/>
            <person name="Valente V.L."/>
            <person name="Venter E."/>
            <person name="Venter J.C."/>
            <person name="Vicario S."/>
            <person name="Vieira F.G."/>
            <person name="Vilella A.J."/>
            <person name="Villasante A."/>
            <person name="Walenz B."/>
            <person name="Wang J."/>
            <person name="Wasserman M."/>
            <person name="Watts T."/>
            <person name="Wilson D."/>
            <person name="Wilson R.K."/>
            <person name="Wing R.A."/>
            <person name="Wolfner M.F."/>
            <person name="Wong A."/>
            <person name="Wong G.K."/>
            <person name="Wu C.I."/>
            <person name="Wu G."/>
            <person name="Yamamoto D."/>
            <person name="Yang H.P."/>
            <person name="Yang S.P."/>
            <person name="Yorke J.A."/>
            <person name="Yoshida K."/>
            <person name="Zdobnov E."/>
            <person name="Zhang P."/>
            <person name="Zhang Y."/>
            <person name="Zimin A.V."/>
            <person name="Baldwin J."/>
            <person name="Abdouelleil A."/>
            <person name="Abdulkadir J."/>
            <person name="Abebe A."/>
            <person name="Abera B."/>
            <person name="Abreu J."/>
            <person name="Acer S.C."/>
            <person name="Aftuck L."/>
            <person name="Alexander A."/>
            <person name="An P."/>
            <person name="Anderson E."/>
            <person name="Anderson S."/>
            <person name="Arachi H."/>
            <person name="Azer M."/>
            <person name="Bachantsang P."/>
            <person name="Barry A."/>
            <person name="Bayul T."/>
            <person name="Berlin A."/>
            <person name="Bessette D."/>
            <person name="Bloom T."/>
            <person name="Blye J."/>
            <person name="Boguslavskiy L."/>
            <person name="Bonnet C."/>
            <person name="Boukhgalter B."/>
            <person name="Bourzgui I."/>
            <person name="Brown A."/>
            <person name="Cahill P."/>
            <person name="Channer S."/>
            <person name="Cheshatsang Y."/>
            <person name="Chuda L."/>
            <person name="Citroen M."/>
            <person name="Collymore A."/>
            <person name="Cooke P."/>
            <person name="Costello M."/>
            <person name="D'Aco K."/>
            <person name="Daza R."/>
            <person name="De Haan G."/>
            <person name="DeGray S."/>
            <person name="DeMaso C."/>
            <person name="Dhargay N."/>
            <person name="Dooley K."/>
            <person name="Dooley E."/>
            <person name="Doricent M."/>
            <person name="Dorje P."/>
            <person name="Dorjee K."/>
            <person name="Dupes A."/>
            <person name="Elong R."/>
            <person name="Falk J."/>
            <person name="Farina A."/>
            <person name="Faro S."/>
            <person name="Ferguson D."/>
            <person name="Fisher S."/>
            <person name="Foley C.D."/>
            <person name="Franke A."/>
            <person name="Friedrich D."/>
            <person name="Gadbois L."/>
            <person name="Gearin G."/>
            <person name="Gearin C.R."/>
            <person name="Giannoukos G."/>
            <person name="Goode T."/>
            <person name="Graham J."/>
            <person name="Grandbois E."/>
            <person name="Grewal S."/>
            <person name="Gyaltsen K."/>
            <person name="Hafez N."/>
            <person name="Hagos B."/>
            <person name="Hall J."/>
            <person name="Henson C."/>
            <person name="Hollinger A."/>
            <person name="Honan T."/>
            <person name="Huard M.D."/>
            <person name="Hughes L."/>
            <person name="Hurhula B."/>
            <person name="Husby M.E."/>
            <person name="Kamat A."/>
            <person name="Kanga B."/>
            <person name="Kashin S."/>
            <person name="Khazanovich D."/>
            <person name="Kisner P."/>
            <person name="Lance K."/>
            <person name="Lara M."/>
            <person name="Lee W."/>
            <person name="Lennon N."/>
            <person name="Letendre F."/>
            <person name="LeVine R."/>
            <person name="Lipovsky A."/>
            <person name="Liu X."/>
            <person name="Liu J."/>
            <person name="Liu S."/>
            <person name="Lokyitsang T."/>
            <person name="Lokyitsang Y."/>
            <person name="Lubonja R."/>
            <person name="Lui A."/>
            <person name="MacDonald P."/>
            <person name="Magnisalis V."/>
            <person name="Maru K."/>
            <person name="Matthews C."/>
            <person name="McCusker W."/>
            <person name="McDonough S."/>
            <person name="Mehta T."/>
            <person name="Meldrim J."/>
            <person name="Meneus L."/>
            <person name="Mihai O."/>
            <person name="Mihalev A."/>
            <person name="Mihova T."/>
            <person name="Mittelman R."/>
            <person name="Mlenga V."/>
            <person name="Montmayeur A."/>
            <person name="Mulrain L."/>
            <person name="Navidi A."/>
            <person name="Naylor J."/>
            <person name="Negash T."/>
            <person name="Nguyen T."/>
            <person name="Nguyen N."/>
            <person name="Nicol R."/>
            <person name="Norbu C."/>
            <person name="Norbu N."/>
            <person name="Novod N."/>
            <person name="O'Neill B."/>
            <person name="Osman S."/>
            <person name="Markiewicz E."/>
            <person name="Oyono O.L."/>
            <person name="Patti C."/>
            <person name="Phunkhang P."/>
            <person name="Pierre F."/>
            <person name="Priest M."/>
            <person name="Raghuraman S."/>
            <person name="Rege F."/>
            <person name="Reyes R."/>
            <person name="Rise C."/>
            <person name="Rogov P."/>
            <person name="Ross K."/>
            <person name="Ryan E."/>
            <person name="Settipalli S."/>
            <person name="Shea T."/>
            <person name="Sherpa N."/>
            <person name="Shi L."/>
            <person name="Shih D."/>
            <person name="Sparrow T."/>
            <person name="Spaulding J."/>
            <person name="Stalker J."/>
            <person name="Stange-Thomann N."/>
            <person name="Stavropoulos S."/>
            <person name="Stone C."/>
            <person name="Strader C."/>
            <person name="Tesfaye S."/>
            <person name="Thomson T."/>
            <person name="Thoulutsang Y."/>
            <person name="Thoulutsang D."/>
            <person name="Topham K."/>
            <person name="Topping I."/>
            <person name="Tsamla T."/>
            <person name="Vassiliev H."/>
            <person name="Vo A."/>
            <person name="Wangchuk T."/>
            <person name="Wangdi T."/>
            <person name="Weiand M."/>
            <person name="Wilkinson J."/>
            <person name="Wilson A."/>
            <person name="Yadav S."/>
            <person name="Young G."/>
            <person name="Yu Q."/>
            <person name="Zembek L."/>
            <person name="Zhong D."/>
            <person name="Zimmer A."/>
            <person name="Zwirko Z."/>
            <person name="Jaffe D.B."/>
            <person name="Alvarez P."/>
            <person name="Brockman W."/>
            <person name="Butler J."/>
            <person name="Chin C."/>
            <person name="Gnerre S."/>
            <person name="Grabherr M."/>
            <person name="Kleber M."/>
            <person name="Mauceli E."/>
            <person name="MacCallum I."/>
        </authorList>
    </citation>
    <scope>NUCLEOTIDE SEQUENCE [LARGE SCALE GENOMIC DNA]</scope>
    <source>
        <strain evidence="12">Rob3c / Tucson 14021-0248.25</strain>
    </source>
</reference>
<dbReference type="GO" id="GO:0060571">
    <property type="term" value="P:morphogenesis of an epithelial fold"/>
    <property type="evidence" value="ECO:0007669"/>
    <property type="project" value="EnsemblMetazoa"/>
</dbReference>
<keyword evidence="4" id="KW-0963">Cytoplasm</keyword>
<dbReference type="STRING" id="7238.B4IMM8"/>
<dbReference type="GO" id="GO:0044291">
    <property type="term" value="C:cell-cell contact zone"/>
    <property type="evidence" value="ECO:0007669"/>
    <property type="project" value="EnsemblMetazoa"/>
</dbReference>
<evidence type="ECO:0000313" key="12">
    <source>
        <dbReference type="Proteomes" id="UP000001292"/>
    </source>
</evidence>
<dbReference type="GO" id="GO:0035017">
    <property type="term" value="P:cuticle pattern formation"/>
    <property type="evidence" value="ECO:0007669"/>
    <property type="project" value="EnsemblMetazoa"/>
</dbReference>
<dbReference type="GO" id="GO:0045214">
    <property type="term" value="P:sarcomere organization"/>
    <property type="evidence" value="ECO:0007669"/>
    <property type="project" value="EnsemblMetazoa"/>
</dbReference>
<dbReference type="InterPro" id="IPR002928">
    <property type="entry name" value="Myosin_tail"/>
</dbReference>
<dbReference type="AlphaFoldDB" id="B4IMM8"/>
<dbReference type="GO" id="GO:0007443">
    <property type="term" value="P:Malpighian tubule morphogenesis"/>
    <property type="evidence" value="ECO:0007669"/>
    <property type="project" value="EnsemblMetazoa"/>
</dbReference>
<dbReference type="GO" id="GO:0060289">
    <property type="term" value="P:compartment boundary maintenance"/>
    <property type="evidence" value="ECO:0007669"/>
    <property type="project" value="EnsemblMetazoa"/>
</dbReference>
<name>B4IMM8_DROSE</name>
<dbReference type="GO" id="GO:0046663">
    <property type="term" value="P:dorsal closure, leading edge cell differentiation"/>
    <property type="evidence" value="ECO:0007669"/>
    <property type="project" value="EnsemblMetazoa"/>
</dbReference>
<dbReference type="GO" id="GO:0032507">
    <property type="term" value="P:maintenance of protein location in cell"/>
    <property type="evidence" value="ECO:0007669"/>
    <property type="project" value="EnsemblMetazoa"/>
</dbReference>
<keyword evidence="6" id="KW-0518">Myosin</keyword>
<protein>
    <submittedName>
        <fullName evidence="11">GM19730</fullName>
    </submittedName>
</protein>
<evidence type="ECO:0000256" key="8">
    <source>
        <dbReference type="ARBA" id="ARBA00023179"/>
    </source>
</evidence>
<dbReference type="PhylomeDB" id="B4IMM8"/>
<dbReference type="GO" id="GO:1903688">
    <property type="term" value="P:positive regulation of border follicle cell migration"/>
    <property type="evidence" value="ECO:0007669"/>
    <property type="project" value="EnsemblMetazoa"/>
</dbReference>
<dbReference type="GO" id="GO:0045180">
    <property type="term" value="C:basal cortex"/>
    <property type="evidence" value="ECO:0007669"/>
    <property type="project" value="EnsemblMetazoa"/>
</dbReference>
<evidence type="ECO:0000256" key="1">
    <source>
        <dbReference type="ARBA" id="ARBA00004657"/>
    </source>
</evidence>
<dbReference type="GO" id="GO:0042060">
    <property type="term" value="P:wound healing"/>
    <property type="evidence" value="ECO:0007669"/>
    <property type="project" value="EnsemblMetazoa"/>
</dbReference>
<dbReference type="GO" id="GO:0035277">
    <property type="term" value="P:spiracle morphogenesis, open tracheal system"/>
    <property type="evidence" value="ECO:0007669"/>
    <property type="project" value="EnsemblMetazoa"/>
</dbReference>
<dbReference type="GO" id="GO:0006936">
    <property type="term" value="P:muscle contraction"/>
    <property type="evidence" value="ECO:0007669"/>
    <property type="project" value="EnsemblMetazoa"/>
</dbReference>
<dbReference type="GO" id="GO:0007605">
    <property type="term" value="P:sensory perception of sound"/>
    <property type="evidence" value="ECO:0007669"/>
    <property type="project" value="EnsemblMetazoa"/>
</dbReference>
<dbReference type="HOGENOM" id="CLU_1898427_0_0_1"/>
<dbReference type="GO" id="GO:0035317">
    <property type="term" value="P:imaginal disc-derived wing hair organization"/>
    <property type="evidence" value="ECO:0007669"/>
    <property type="project" value="EnsemblMetazoa"/>
</dbReference>
<proteinExistence type="inferred from homology"/>
<feature type="coiled-coil region" evidence="9">
    <location>
        <begin position="5"/>
        <end position="109"/>
    </location>
</feature>
<dbReference type="OMA" id="LQADQMN"/>
<sequence>MIDEKRRLEARIATHEEELEEEQSNSEVLLDHSRKAQLQIEQLTTELANEKSNSQKNENGRALLCQNKELKAKLAEIETEQRPKVKATIATLEAKIANVDEQLENEGKERLLQQKANRKMDKKVKEQILKDQDI</sequence>
<evidence type="ECO:0000313" key="11">
    <source>
        <dbReference type="EMBL" id="EDW49752.1"/>
    </source>
</evidence>
<keyword evidence="7" id="KW-0505">Motor protein</keyword>
<dbReference type="GO" id="GO:0016460">
    <property type="term" value="C:myosin II complex"/>
    <property type="evidence" value="ECO:0007669"/>
    <property type="project" value="EnsemblMetazoa"/>
</dbReference>
<gene>
    <name evidence="11" type="primary">Dsec\GM19730</name>
    <name evidence="11" type="ORF">Dsec_GM19730</name>
</gene>
<evidence type="ECO:0000256" key="6">
    <source>
        <dbReference type="ARBA" id="ARBA00023123"/>
    </source>
</evidence>
<dbReference type="GO" id="GO:0031252">
    <property type="term" value="C:cell leading edge"/>
    <property type="evidence" value="ECO:0007669"/>
    <property type="project" value="EnsemblMetazoa"/>
</dbReference>
<evidence type="ECO:0000256" key="5">
    <source>
        <dbReference type="ARBA" id="ARBA00023054"/>
    </source>
</evidence>
<dbReference type="GO" id="GO:0046664">
    <property type="term" value="P:dorsal closure, amnioserosa morphology change"/>
    <property type="evidence" value="ECO:0007669"/>
    <property type="project" value="EnsemblMetazoa"/>
</dbReference>
<dbReference type="Proteomes" id="UP000001292">
    <property type="component" value="Unassembled WGS sequence"/>
</dbReference>
<organism evidence="12">
    <name type="scientific">Drosophila sechellia</name>
    <name type="common">Fruit fly</name>
    <dbReference type="NCBI Taxonomy" id="7238"/>
    <lineage>
        <taxon>Eukaryota</taxon>
        <taxon>Metazoa</taxon>
        <taxon>Ecdysozoa</taxon>
        <taxon>Arthropoda</taxon>
        <taxon>Hexapoda</taxon>
        <taxon>Insecta</taxon>
        <taxon>Pterygota</taxon>
        <taxon>Neoptera</taxon>
        <taxon>Endopterygota</taxon>
        <taxon>Diptera</taxon>
        <taxon>Brachycera</taxon>
        <taxon>Muscomorpha</taxon>
        <taxon>Ephydroidea</taxon>
        <taxon>Drosophilidae</taxon>
        <taxon>Drosophila</taxon>
        <taxon>Sophophora</taxon>
    </lineage>
</organism>
<dbReference type="GO" id="GO:0070986">
    <property type="term" value="P:left/right axis specification"/>
    <property type="evidence" value="ECO:0007669"/>
    <property type="project" value="EnsemblMetazoa"/>
</dbReference>